<dbReference type="EMBL" id="AYYR01000013">
    <property type="protein sequence ID" value="KRM77121.1"/>
    <property type="molecule type" value="Genomic_DNA"/>
</dbReference>
<accession>A0A0R2BDA9</accession>
<feature type="transmembrane region" description="Helical" evidence="1">
    <location>
        <begin position="134"/>
        <end position="154"/>
    </location>
</feature>
<dbReference type="STRING" id="33960.TY91_14160"/>
<reference evidence="2 3" key="1">
    <citation type="journal article" date="2015" name="Genome Announc.">
        <title>Expanding the biotechnology potential of lactobacilli through comparative genomics of 213 strains and associated genera.</title>
        <authorList>
            <person name="Sun Z."/>
            <person name="Harris H.M."/>
            <person name="McCann A."/>
            <person name="Guo C."/>
            <person name="Argimon S."/>
            <person name="Zhang W."/>
            <person name="Yang X."/>
            <person name="Jeffery I.B."/>
            <person name="Cooney J.C."/>
            <person name="Kagawa T.F."/>
            <person name="Liu W."/>
            <person name="Song Y."/>
            <person name="Salvetti E."/>
            <person name="Wrobel A."/>
            <person name="Rasinkangas P."/>
            <person name="Parkhill J."/>
            <person name="Rea M.C."/>
            <person name="O'Sullivan O."/>
            <person name="Ritari J."/>
            <person name="Douillard F.P."/>
            <person name="Paul Ross R."/>
            <person name="Yang R."/>
            <person name="Briner A.E."/>
            <person name="Felis G.E."/>
            <person name="de Vos W.M."/>
            <person name="Barrangou R."/>
            <person name="Klaenhammer T.R."/>
            <person name="Caufield P.W."/>
            <person name="Cui Y."/>
            <person name="Zhang H."/>
            <person name="O'Toole P.W."/>
        </authorList>
    </citation>
    <scope>NUCLEOTIDE SEQUENCE [LARGE SCALE GENOMIC DNA]</scope>
    <source>
        <strain evidence="2 3">DSM 20515</strain>
    </source>
</reference>
<proteinExistence type="predicted"/>
<sequence>MKKGVLTVAKNGSPLNFRQYWQSKKDRTVLYSAVSTPFSGLLALTKLVIGFAVMSMWLLGFGCFYLVMVAAKGWLFYRYSKLRINEREVTDDPDFALSEYFSAGLFFIGLGAIFAVFCLSMYFNGYHQHFSANVTYIIALIGFVKIINSSISLVRSRKHHNHLITILKLFNVVDGAVAIVLTQYAILTLERSANANSSSGLFGFGIGIVIVILGVWFLVRSRQRGAANGRQGLDDEHR</sequence>
<feature type="transmembrane region" description="Helical" evidence="1">
    <location>
        <begin position="57"/>
        <end position="79"/>
    </location>
</feature>
<evidence type="ECO:0000256" key="1">
    <source>
        <dbReference type="SAM" id="Phobius"/>
    </source>
</evidence>
<dbReference type="Proteomes" id="UP000051845">
    <property type="component" value="Unassembled WGS sequence"/>
</dbReference>
<feature type="transmembrane region" description="Helical" evidence="1">
    <location>
        <begin position="166"/>
        <end position="187"/>
    </location>
</feature>
<organism evidence="2 3">
    <name type="scientific">Secundilactobacillus collinoides DSM 20515 = JCM 1123</name>
    <dbReference type="NCBI Taxonomy" id="1423733"/>
    <lineage>
        <taxon>Bacteria</taxon>
        <taxon>Bacillati</taxon>
        <taxon>Bacillota</taxon>
        <taxon>Bacilli</taxon>
        <taxon>Lactobacillales</taxon>
        <taxon>Lactobacillaceae</taxon>
        <taxon>Secundilactobacillus</taxon>
    </lineage>
</organism>
<keyword evidence="1" id="KW-0472">Membrane</keyword>
<evidence type="ECO:0000313" key="3">
    <source>
        <dbReference type="Proteomes" id="UP000051845"/>
    </source>
</evidence>
<feature type="transmembrane region" description="Helical" evidence="1">
    <location>
        <begin position="100"/>
        <end position="122"/>
    </location>
</feature>
<dbReference type="AlphaFoldDB" id="A0A0R2BDA9"/>
<comment type="caution">
    <text evidence="2">The sequence shown here is derived from an EMBL/GenBank/DDBJ whole genome shotgun (WGS) entry which is preliminary data.</text>
</comment>
<feature type="transmembrane region" description="Helical" evidence="1">
    <location>
        <begin position="199"/>
        <end position="219"/>
    </location>
</feature>
<keyword evidence="1" id="KW-0812">Transmembrane</keyword>
<gene>
    <name evidence="2" type="ORF">FC82_GL000356</name>
</gene>
<keyword evidence="1" id="KW-1133">Transmembrane helix</keyword>
<feature type="transmembrane region" description="Helical" evidence="1">
    <location>
        <begin position="28"/>
        <end position="51"/>
    </location>
</feature>
<evidence type="ECO:0000313" key="2">
    <source>
        <dbReference type="EMBL" id="KRM77121.1"/>
    </source>
</evidence>
<protein>
    <submittedName>
        <fullName evidence="2">Uncharacterized protein</fullName>
    </submittedName>
</protein>
<name>A0A0R2BDA9_SECCO</name>
<dbReference type="PATRIC" id="fig|1423733.4.peg.378"/>